<dbReference type="Proteomes" id="UP001056648">
    <property type="component" value="Chromosome 2"/>
</dbReference>
<name>A0ABY4VT06_9BURK</name>
<proteinExistence type="predicted"/>
<reference evidence="1" key="1">
    <citation type="submission" date="2022-06" db="EMBL/GenBank/DDBJ databases">
        <title>Complete genome sequence and characterization of Cupriavidus gilardii QJ1 isolated from contaminating cells.</title>
        <authorList>
            <person name="Qi J."/>
        </authorList>
    </citation>
    <scope>NUCLEOTIDE SEQUENCE</scope>
    <source>
        <strain evidence="1">QJ1</strain>
    </source>
</reference>
<evidence type="ECO:0000313" key="2">
    <source>
        <dbReference type="Proteomes" id="UP001056648"/>
    </source>
</evidence>
<evidence type="ECO:0000313" key="1">
    <source>
        <dbReference type="EMBL" id="USE78921.1"/>
    </source>
</evidence>
<keyword evidence="2" id="KW-1185">Reference proteome</keyword>
<organism evidence="1 2">
    <name type="scientific">Cupriavidus gilardii</name>
    <dbReference type="NCBI Taxonomy" id="82541"/>
    <lineage>
        <taxon>Bacteria</taxon>
        <taxon>Pseudomonadati</taxon>
        <taxon>Pseudomonadota</taxon>
        <taxon>Betaproteobacteria</taxon>
        <taxon>Burkholderiales</taxon>
        <taxon>Burkholderiaceae</taxon>
        <taxon>Cupriavidus</taxon>
    </lineage>
</organism>
<sequence length="45" mass="4581">MGVLIVVVVAAAWAVFCKVIEADDFVTYGGSVAIGLTGLTVGRLV</sequence>
<dbReference type="RefSeq" id="WP_252252658.1">
    <property type="nucleotide sequence ID" value="NZ_CP098736.1"/>
</dbReference>
<dbReference type="EMBL" id="CP098736">
    <property type="protein sequence ID" value="USE78921.1"/>
    <property type="molecule type" value="Genomic_DNA"/>
</dbReference>
<accession>A0ABY4VT06</accession>
<gene>
    <name evidence="1" type="ORF">NDR89_20000</name>
</gene>
<protein>
    <submittedName>
        <fullName evidence="1">Uncharacterized protein</fullName>
    </submittedName>
</protein>